<keyword evidence="2" id="KW-1185">Reference proteome</keyword>
<proteinExistence type="predicted"/>
<name>A0A0K9PE27_ZOSMR</name>
<gene>
    <name evidence="1" type="ORF">ZOSMA_26G00620</name>
</gene>
<dbReference type="AlphaFoldDB" id="A0A0K9PE27"/>
<reference evidence="2" key="1">
    <citation type="journal article" date="2016" name="Nature">
        <title>The genome of the seagrass Zostera marina reveals angiosperm adaptation to the sea.</title>
        <authorList>
            <person name="Olsen J.L."/>
            <person name="Rouze P."/>
            <person name="Verhelst B."/>
            <person name="Lin Y.-C."/>
            <person name="Bayer T."/>
            <person name="Collen J."/>
            <person name="Dattolo E."/>
            <person name="De Paoli E."/>
            <person name="Dittami S."/>
            <person name="Maumus F."/>
            <person name="Michel G."/>
            <person name="Kersting A."/>
            <person name="Lauritano C."/>
            <person name="Lohaus R."/>
            <person name="Toepel M."/>
            <person name="Tonon T."/>
            <person name="Vanneste K."/>
            <person name="Amirebrahimi M."/>
            <person name="Brakel J."/>
            <person name="Bostroem C."/>
            <person name="Chovatia M."/>
            <person name="Grimwood J."/>
            <person name="Jenkins J.W."/>
            <person name="Jueterbock A."/>
            <person name="Mraz A."/>
            <person name="Stam W.T."/>
            <person name="Tice H."/>
            <person name="Bornberg-Bauer E."/>
            <person name="Green P.J."/>
            <person name="Pearson G.A."/>
            <person name="Procaccini G."/>
            <person name="Duarte C.M."/>
            <person name="Schmutz J."/>
            <person name="Reusch T.B.H."/>
            <person name="Van de Peer Y."/>
        </authorList>
    </citation>
    <scope>NUCLEOTIDE SEQUENCE [LARGE SCALE GENOMIC DNA]</scope>
    <source>
        <strain evidence="2">cv. Finnish</strain>
    </source>
</reference>
<evidence type="ECO:0000313" key="2">
    <source>
        <dbReference type="Proteomes" id="UP000036987"/>
    </source>
</evidence>
<dbReference type="EMBL" id="LFYR01000915">
    <property type="protein sequence ID" value="KMZ67313.1"/>
    <property type="molecule type" value="Genomic_DNA"/>
</dbReference>
<sequence>MAMTNKSMMRKITYGKTNQSFSNEMRRYQDTLPPRHLKLQSEFIWPENKTQSHVIYLLQTQIIELQKREQYLVEQKQEKQKLELIIREKQQLYDCILQRQKNSQVSSMVQNNHLTEKNKNILTPAPEAEGERKETMVAIGAPKWLNLDWTNHKQRNELQMKLPDIDSSITTGLEYESYLKFEDDVTDYFESEQGEGA</sequence>
<protein>
    <submittedName>
        <fullName evidence="1">Uncharacterized protein</fullName>
    </submittedName>
</protein>
<organism evidence="1 2">
    <name type="scientific">Zostera marina</name>
    <name type="common">Eelgrass</name>
    <dbReference type="NCBI Taxonomy" id="29655"/>
    <lineage>
        <taxon>Eukaryota</taxon>
        <taxon>Viridiplantae</taxon>
        <taxon>Streptophyta</taxon>
        <taxon>Embryophyta</taxon>
        <taxon>Tracheophyta</taxon>
        <taxon>Spermatophyta</taxon>
        <taxon>Magnoliopsida</taxon>
        <taxon>Liliopsida</taxon>
        <taxon>Zosteraceae</taxon>
        <taxon>Zostera</taxon>
    </lineage>
</organism>
<evidence type="ECO:0000313" key="1">
    <source>
        <dbReference type="EMBL" id="KMZ67313.1"/>
    </source>
</evidence>
<accession>A0A0K9PE27</accession>
<dbReference type="Proteomes" id="UP000036987">
    <property type="component" value="Unassembled WGS sequence"/>
</dbReference>
<comment type="caution">
    <text evidence="1">The sequence shown here is derived from an EMBL/GenBank/DDBJ whole genome shotgun (WGS) entry which is preliminary data.</text>
</comment>